<dbReference type="AlphaFoldDB" id="A0A811KIA8"/>
<evidence type="ECO:0000313" key="2">
    <source>
        <dbReference type="EMBL" id="CAD5215046.1"/>
    </source>
</evidence>
<dbReference type="OrthoDB" id="5816839at2759"/>
<dbReference type="Proteomes" id="UP000783686">
    <property type="component" value="Unassembled WGS sequence"/>
</dbReference>
<protein>
    <submittedName>
        <fullName evidence="2">Uncharacterized protein</fullName>
    </submittedName>
</protein>
<feature type="region of interest" description="Disordered" evidence="1">
    <location>
        <begin position="372"/>
        <end position="412"/>
    </location>
</feature>
<accession>A0A811KIA8</accession>
<sequence>MNDNIAYVQQFDHRQPPYSQSNIIQYETQAIEFHPTASVAQYTPSSGQYHNSNTTFITSNGQEVQLPSSQIQVVQIPSSGVQSSQPQHILITTQPVGSAPTPDQDDSRRVAFAEYFVEPQAILSTAPYQGSIQGQIVATPTNRYQKGTVKPVVIESPDKVEKEAAKRKKQAEAARLRYHRLSAEDKKALNLKRTLAQKRKRQRERELAELESILRASNDIVDDPEVIEQLREKRMRARWAEAARSRYQRMTSEERKAHNQKRRMRQITLKNEKGELIKDEDAIREKVKERNAKKAEAARLRYHRMNPDEKKMYNQRRTEAFRKRRMEEEQLLAMPIGRINGEALDRAQQIVVRNAKRAEAARLRYQRMTPEQRKAYNQKRYTPKRKRPMDSNSMIGHPEEISPQQKKEEEYDALSSLERDVLKRTQQAQQVLMRQRQGQYPPGTTILQTLPPGATVTQVPVTMSGNGQTVGAHIIQQQSQPPNSGHPHVTYYQ</sequence>
<dbReference type="PANTHER" id="PTHR22084">
    <property type="entry name" value="GEX INTERACTING PROTEIN PROTEIN 4"/>
    <property type="match status" value="1"/>
</dbReference>
<comment type="caution">
    <text evidence="2">The sequence shown here is derived from an EMBL/GenBank/DDBJ whole genome shotgun (WGS) entry which is preliminary data.</text>
</comment>
<keyword evidence="3" id="KW-1185">Reference proteome</keyword>
<reference evidence="2" key="1">
    <citation type="submission" date="2020-09" db="EMBL/GenBank/DDBJ databases">
        <authorList>
            <person name="Kikuchi T."/>
        </authorList>
    </citation>
    <scope>NUCLEOTIDE SEQUENCE</scope>
    <source>
        <strain evidence="2">SH1</strain>
    </source>
</reference>
<organism evidence="2 3">
    <name type="scientific">Bursaphelenchus okinawaensis</name>
    <dbReference type="NCBI Taxonomy" id="465554"/>
    <lineage>
        <taxon>Eukaryota</taxon>
        <taxon>Metazoa</taxon>
        <taxon>Ecdysozoa</taxon>
        <taxon>Nematoda</taxon>
        <taxon>Chromadorea</taxon>
        <taxon>Rhabditida</taxon>
        <taxon>Tylenchina</taxon>
        <taxon>Tylenchomorpha</taxon>
        <taxon>Aphelenchoidea</taxon>
        <taxon>Aphelenchoididae</taxon>
        <taxon>Bursaphelenchus</taxon>
    </lineage>
</organism>
<feature type="compositionally biased region" description="Basic and acidic residues" evidence="1">
    <location>
        <begin position="397"/>
        <end position="409"/>
    </location>
</feature>
<dbReference type="EMBL" id="CAJFCW020000003">
    <property type="protein sequence ID" value="CAG9103528.1"/>
    <property type="molecule type" value="Genomic_DNA"/>
</dbReference>
<name>A0A811KIA8_9BILA</name>
<dbReference type="Proteomes" id="UP000614601">
    <property type="component" value="Unassembled WGS sequence"/>
</dbReference>
<gene>
    <name evidence="2" type="ORF">BOKJ2_LOCUS5897</name>
</gene>
<proteinExistence type="predicted"/>
<evidence type="ECO:0000313" key="3">
    <source>
        <dbReference type="Proteomes" id="UP000614601"/>
    </source>
</evidence>
<dbReference type="EMBL" id="CAJFDH010000003">
    <property type="protein sequence ID" value="CAD5215046.1"/>
    <property type="molecule type" value="Genomic_DNA"/>
</dbReference>
<evidence type="ECO:0000256" key="1">
    <source>
        <dbReference type="SAM" id="MobiDB-lite"/>
    </source>
</evidence>
<dbReference type="PANTHER" id="PTHR22084:SF4">
    <property type="entry name" value="BZIP DOMAIN-CONTAINING PROTEIN"/>
    <property type="match status" value="1"/>
</dbReference>